<name>A0AA40T428_9NOST</name>
<evidence type="ECO:0000313" key="3">
    <source>
        <dbReference type="Proteomes" id="UP001165986"/>
    </source>
</evidence>
<dbReference type="GO" id="GO:0005524">
    <property type="term" value="F:ATP binding"/>
    <property type="evidence" value="ECO:0007669"/>
    <property type="project" value="InterPro"/>
</dbReference>
<gene>
    <name evidence="2" type="ORF">FNW02_31680</name>
</gene>
<dbReference type="RefSeq" id="WP_191761438.1">
    <property type="nucleotide sequence ID" value="NZ_VJXY01000058.1"/>
</dbReference>
<dbReference type="GO" id="GO:0006508">
    <property type="term" value="P:proteolysis"/>
    <property type="evidence" value="ECO:0007669"/>
    <property type="project" value="InterPro"/>
</dbReference>
<evidence type="ECO:0000313" key="2">
    <source>
        <dbReference type="EMBL" id="MBD6620227.1"/>
    </source>
</evidence>
<proteinExistence type="predicted"/>
<organism evidence="2 3">
    <name type="scientific">Komarekiella delphini-convector SJRDD-AB1</name>
    <dbReference type="NCBI Taxonomy" id="2593771"/>
    <lineage>
        <taxon>Bacteria</taxon>
        <taxon>Bacillati</taxon>
        <taxon>Cyanobacteriota</taxon>
        <taxon>Cyanophyceae</taxon>
        <taxon>Nostocales</taxon>
        <taxon>Nostocaceae</taxon>
        <taxon>Komarekiella</taxon>
        <taxon>Komarekiella delphini-convector</taxon>
    </lineage>
</organism>
<dbReference type="Pfam" id="PF03412">
    <property type="entry name" value="Peptidase_C39"/>
    <property type="match status" value="1"/>
</dbReference>
<keyword evidence="3" id="KW-1185">Reference proteome</keyword>
<dbReference type="GO" id="GO:0016020">
    <property type="term" value="C:membrane"/>
    <property type="evidence" value="ECO:0007669"/>
    <property type="project" value="InterPro"/>
</dbReference>
<comment type="caution">
    <text evidence="2">The sequence shown here is derived from an EMBL/GenBank/DDBJ whole genome shotgun (WGS) entry which is preliminary data.</text>
</comment>
<feature type="domain" description="Peptidase C39" evidence="1">
    <location>
        <begin position="115"/>
        <end position="227"/>
    </location>
</feature>
<sequence length="229" mass="26351">MNSSSSLRVQGELKYTNNQQSPTPKVAIFKFLRLVIGDTSLESEFSQVWVLYEFQLGDKLASYNQDGIEDSSSFLYLKLLLIPKSNSLVAIRAAPVDFQNRNKPRSITKLWRPYALIQQQNSLDFSAVYLAMISQYWDMRLRLNNLRNLAGVKRMGAFLQGLAEVAQILGYEVLAVRASLSKLDSYYNPWIAHWQETLDVIVWLKGDRVLRDHAIGKRWFSRPVFEALL</sequence>
<accession>A0AA40T428</accession>
<reference evidence="2" key="1">
    <citation type="submission" date="2019-07" db="EMBL/GenBank/DDBJ databases">
        <title>Toxilogical consequences of a new and cryptic species of cyanobacteria (Komarekiella delphini-convector) recovered from the epidermis of a bottlenose dolphin and 1500 ft. in the air.</title>
        <authorList>
            <person name="Brown A.O."/>
            <person name="Dvorak P."/>
            <person name="Villanueva C.D."/>
            <person name="Foss A.J."/>
            <person name="Garvey A.D."/>
            <person name="Gibson Q.A."/>
            <person name="Johansen J.R."/>
            <person name="Casamatta D.A."/>
        </authorList>
    </citation>
    <scope>NUCLEOTIDE SEQUENCE</scope>
    <source>
        <strain evidence="2">SJRDD-AB1</strain>
    </source>
</reference>
<dbReference type="EMBL" id="VJXY01000058">
    <property type="protein sequence ID" value="MBD6620227.1"/>
    <property type="molecule type" value="Genomic_DNA"/>
</dbReference>
<dbReference type="AlphaFoldDB" id="A0AA40T428"/>
<protein>
    <recommendedName>
        <fullName evidence="1">Peptidase C39 domain-containing protein</fullName>
    </recommendedName>
</protein>
<evidence type="ECO:0000259" key="1">
    <source>
        <dbReference type="Pfam" id="PF03412"/>
    </source>
</evidence>
<dbReference type="InterPro" id="IPR005074">
    <property type="entry name" value="Peptidase_C39"/>
</dbReference>
<dbReference type="GO" id="GO:0008233">
    <property type="term" value="F:peptidase activity"/>
    <property type="evidence" value="ECO:0007669"/>
    <property type="project" value="InterPro"/>
</dbReference>
<dbReference type="Gene3D" id="3.90.70.10">
    <property type="entry name" value="Cysteine proteinases"/>
    <property type="match status" value="1"/>
</dbReference>
<dbReference type="Proteomes" id="UP001165986">
    <property type="component" value="Unassembled WGS sequence"/>
</dbReference>